<evidence type="ECO:0000313" key="2">
    <source>
        <dbReference type="Proteomes" id="UP001054252"/>
    </source>
</evidence>
<dbReference type="AlphaFoldDB" id="A0AAV5HUC4"/>
<protein>
    <submittedName>
        <fullName evidence="1">Uncharacterized protein</fullName>
    </submittedName>
</protein>
<evidence type="ECO:0000313" key="1">
    <source>
        <dbReference type="EMBL" id="GKU90390.1"/>
    </source>
</evidence>
<organism evidence="1 2">
    <name type="scientific">Rubroshorea leprosula</name>
    <dbReference type="NCBI Taxonomy" id="152421"/>
    <lineage>
        <taxon>Eukaryota</taxon>
        <taxon>Viridiplantae</taxon>
        <taxon>Streptophyta</taxon>
        <taxon>Embryophyta</taxon>
        <taxon>Tracheophyta</taxon>
        <taxon>Spermatophyta</taxon>
        <taxon>Magnoliopsida</taxon>
        <taxon>eudicotyledons</taxon>
        <taxon>Gunneridae</taxon>
        <taxon>Pentapetalae</taxon>
        <taxon>rosids</taxon>
        <taxon>malvids</taxon>
        <taxon>Malvales</taxon>
        <taxon>Dipterocarpaceae</taxon>
        <taxon>Rubroshorea</taxon>
    </lineage>
</organism>
<accession>A0AAV5HUC4</accession>
<comment type="caution">
    <text evidence="1">The sequence shown here is derived from an EMBL/GenBank/DDBJ whole genome shotgun (WGS) entry which is preliminary data.</text>
</comment>
<dbReference type="Proteomes" id="UP001054252">
    <property type="component" value="Unassembled WGS sequence"/>
</dbReference>
<dbReference type="EMBL" id="BPVZ01000004">
    <property type="protein sequence ID" value="GKU90390.1"/>
    <property type="molecule type" value="Genomic_DNA"/>
</dbReference>
<reference evidence="1 2" key="1">
    <citation type="journal article" date="2021" name="Commun. Biol.">
        <title>The genome of Shorea leprosula (Dipterocarpaceae) highlights the ecological relevance of drought in aseasonal tropical rainforests.</title>
        <authorList>
            <person name="Ng K.K.S."/>
            <person name="Kobayashi M.J."/>
            <person name="Fawcett J.A."/>
            <person name="Hatakeyama M."/>
            <person name="Paape T."/>
            <person name="Ng C.H."/>
            <person name="Ang C.C."/>
            <person name="Tnah L.H."/>
            <person name="Lee C.T."/>
            <person name="Nishiyama T."/>
            <person name="Sese J."/>
            <person name="O'Brien M.J."/>
            <person name="Copetti D."/>
            <person name="Mohd Noor M.I."/>
            <person name="Ong R.C."/>
            <person name="Putra M."/>
            <person name="Sireger I.Z."/>
            <person name="Indrioko S."/>
            <person name="Kosugi Y."/>
            <person name="Izuno A."/>
            <person name="Isagi Y."/>
            <person name="Lee S.L."/>
            <person name="Shimizu K.K."/>
        </authorList>
    </citation>
    <scope>NUCLEOTIDE SEQUENCE [LARGE SCALE GENOMIC DNA]</scope>
    <source>
        <strain evidence="1">214</strain>
    </source>
</reference>
<keyword evidence="2" id="KW-1185">Reference proteome</keyword>
<gene>
    <name evidence="1" type="ORF">SLEP1_g4391</name>
</gene>
<name>A0AAV5HUC4_9ROSI</name>
<proteinExistence type="predicted"/>
<sequence length="108" mass="12705">MIFSAFSPEYMMFLILYDTGAGIRFRYFGWFKERSKSNACLARISGMHAFIFMRAFIQAKVLRSLSVTVLQYEPWHPRKYSSVLNRRWPICKCNASVLETLGQIWAIH</sequence>